<evidence type="ECO:0000256" key="25">
    <source>
        <dbReference type="SAM" id="MobiDB-lite"/>
    </source>
</evidence>
<evidence type="ECO:0000256" key="14">
    <source>
        <dbReference type="ARBA" id="ARBA00023157"/>
    </source>
</evidence>
<evidence type="ECO:0000256" key="10">
    <source>
        <dbReference type="ARBA" id="ARBA00022692"/>
    </source>
</evidence>
<proteinExistence type="predicted"/>
<dbReference type="SMART" id="SM00736">
    <property type="entry name" value="CADG"/>
    <property type="match status" value="2"/>
</dbReference>
<dbReference type="Pfam" id="PF05454">
    <property type="entry name" value="DAG1"/>
    <property type="match status" value="1"/>
</dbReference>
<dbReference type="InterPro" id="IPR013783">
    <property type="entry name" value="Ig-like_fold"/>
</dbReference>
<keyword evidence="6" id="KW-1003">Cell membrane</keyword>
<keyword evidence="10 26" id="KW-0812">Transmembrane</keyword>
<dbReference type="GO" id="GO:0007411">
    <property type="term" value="P:axon guidance"/>
    <property type="evidence" value="ECO:0007669"/>
    <property type="project" value="TreeGrafter"/>
</dbReference>
<evidence type="ECO:0000256" key="18">
    <source>
        <dbReference type="ARBA" id="ARBA00023257"/>
    </source>
</evidence>
<feature type="chain" id="PRO_5027067110" description="Dystroglycan 1" evidence="27">
    <location>
        <begin position="24"/>
        <end position="1231"/>
    </location>
</feature>
<dbReference type="PANTHER" id="PTHR21559:SF21">
    <property type="entry name" value="DYSTROGLYCAN 1"/>
    <property type="match status" value="1"/>
</dbReference>
<evidence type="ECO:0000256" key="21">
    <source>
        <dbReference type="ARBA" id="ARBA00026224"/>
    </source>
</evidence>
<evidence type="ECO:0000256" key="13">
    <source>
        <dbReference type="ARBA" id="ARBA00023018"/>
    </source>
</evidence>
<keyword evidence="26" id="KW-0472">Membrane</keyword>
<dbReference type="PANTHER" id="PTHR21559">
    <property type="entry name" value="DYSTROGLYCAN-RELATED"/>
    <property type="match status" value="1"/>
</dbReference>
<dbReference type="AlphaFoldDB" id="A0A6J2YU17"/>
<evidence type="ECO:0000256" key="12">
    <source>
        <dbReference type="ARBA" id="ARBA00022989"/>
    </source>
</evidence>
<evidence type="ECO:0000256" key="27">
    <source>
        <dbReference type="SAM" id="SignalP"/>
    </source>
</evidence>
<dbReference type="GO" id="GO:0005509">
    <property type="term" value="F:calcium ion binding"/>
    <property type="evidence" value="ECO:0007669"/>
    <property type="project" value="InterPro"/>
</dbReference>
<keyword evidence="16" id="KW-0206">Cytoskeleton</keyword>
<dbReference type="SUPFAM" id="SSF111006">
    <property type="entry name" value="Dystroglycan, domain 2"/>
    <property type="match status" value="1"/>
</dbReference>
<evidence type="ECO:0000256" key="15">
    <source>
        <dbReference type="ARBA" id="ARBA00023180"/>
    </source>
</evidence>
<dbReference type="Gene3D" id="2.60.40.10">
    <property type="entry name" value="Immunoglobulins"/>
    <property type="match status" value="2"/>
</dbReference>
<feature type="region of interest" description="Disordered" evidence="25">
    <location>
        <begin position="281"/>
        <end position="493"/>
    </location>
</feature>
<dbReference type="Proteomes" id="UP000504635">
    <property type="component" value="Unplaced"/>
</dbReference>
<dbReference type="GO" id="GO:0002009">
    <property type="term" value="P:morphogenesis of an epithelium"/>
    <property type="evidence" value="ECO:0007669"/>
    <property type="project" value="TreeGrafter"/>
</dbReference>
<dbReference type="Gene3D" id="3.30.70.1040">
    <property type="entry name" value="Dystroglycan, domain 2"/>
    <property type="match status" value="1"/>
</dbReference>
<evidence type="ECO:0000256" key="3">
    <source>
        <dbReference type="ARBA" id="ARBA00004245"/>
    </source>
</evidence>
<feature type="compositionally biased region" description="Polar residues" evidence="25">
    <location>
        <begin position="378"/>
        <end position="388"/>
    </location>
</feature>
<dbReference type="SUPFAM" id="SSF49313">
    <property type="entry name" value="Cadherin-like"/>
    <property type="match status" value="3"/>
</dbReference>
<dbReference type="InterPro" id="IPR015919">
    <property type="entry name" value="Cadherin-like_sf"/>
</dbReference>
<gene>
    <name evidence="30" type="primary">LOC115890641</name>
</gene>
<feature type="compositionally biased region" description="Acidic residues" evidence="25">
    <location>
        <begin position="408"/>
        <end position="427"/>
    </location>
</feature>
<evidence type="ECO:0000256" key="5">
    <source>
        <dbReference type="ARBA" id="ARBA00004642"/>
    </source>
</evidence>
<evidence type="ECO:0000256" key="23">
    <source>
        <dbReference type="ARBA" id="ARBA00031034"/>
    </source>
</evidence>
<evidence type="ECO:0000256" key="17">
    <source>
        <dbReference type="ARBA" id="ARBA00023242"/>
    </source>
</evidence>
<keyword evidence="8" id="KW-0964">Secreted</keyword>
<feature type="compositionally biased region" description="Low complexity" evidence="25">
    <location>
        <begin position="470"/>
        <end position="493"/>
    </location>
</feature>
<dbReference type="GO" id="GO:0005654">
    <property type="term" value="C:nucleoplasm"/>
    <property type="evidence" value="ECO:0007669"/>
    <property type="project" value="UniProtKB-SubCell"/>
</dbReference>
<feature type="domain" description="Peptidase S72" evidence="28">
    <location>
        <begin position="955"/>
        <end position="1072"/>
    </location>
</feature>
<evidence type="ECO:0000313" key="30">
    <source>
        <dbReference type="RefSeq" id="XP_030766797.1"/>
    </source>
</evidence>
<dbReference type="InterPro" id="IPR008465">
    <property type="entry name" value="DAG1_C"/>
</dbReference>
<dbReference type="InterPro" id="IPR027468">
    <property type="entry name" value="Alpha-dystroglycan_domain_2"/>
</dbReference>
<evidence type="ECO:0000259" key="28">
    <source>
        <dbReference type="PROSITE" id="PS51699"/>
    </source>
</evidence>
<keyword evidence="18" id="KW-0628">Postsynaptic cell membrane</keyword>
<dbReference type="GO" id="GO:0043236">
    <property type="term" value="F:laminin binding"/>
    <property type="evidence" value="ECO:0007669"/>
    <property type="project" value="TreeGrafter"/>
</dbReference>
<keyword evidence="7" id="KW-0963">Cytoplasm</keyword>
<protein>
    <recommendedName>
        <fullName evidence="21">Dystroglycan 1</fullName>
    </recommendedName>
    <alternativeName>
        <fullName evidence="23">Dystroglycan</fullName>
    </alternativeName>
    <alternativeName>
        <fullName evidence="22">Dystrophin-associated glycoprotein 1</fullName>
    </alternativeName>
</protein>
<reference evidence="30" key="1">
    <citation type="submission" date="2025-08" db="UniProtKB">
        <authorList>
            <consortium name="RefSeq"/>
        </authorList>
    </citation>
    <scope>IDENTIFICATION</scope>
    <source>
        <tissue evidence="30">Gonads</tissue>
    </source>
</reference>
<dbReference type="GO" id="GO:0045211">
    <property type="term" value="C:postsynaptic membrane"/>
    <property type="evidence" value="ECO:0007669"/>
    <property type="project" value="UniProtKB-SubCell"/>
</dbReference>
<feature type="transmembrane region" description="Helical" evidence="26">
    <location>
        <begin position="1101"/>
        <end position="1126"/>
    </location>
</feature>
<evidence type="ECO:0000256" key="2">
    <source>
        <dbReference type="ARBA" id="ARBA00004239"/>
    </source>
</evidence>
<evidence type="ECO:0000256" key="1">
    <source>
        <dbReference type="ARBA" id="ARBA00004135"/>
    </source>
</evidence>
<dbReference type="GeneID" id="115890641"/>
<keyword evidence="9" id="KW-0597">Phosphoprotein</keyword>
<evidence type="ECO:0000313" key="29">
    <source>
        <dbReference type="Proteomes" id="UP000504635"/>
    </source>
</evidence>
<feature type="compositionally biased region" description="Low complexity" evidence="25">
    <location>
        <begin position="324"/>
        <end position="348"/>
    </location>
</feature>
<organism evidence="29 30">
    <name type="scientific">Sitophilus oryzae</name>
    <name type="common">Rice weevil</name>
    <name type="synonym">Curculio oryzae</name>
    <dbReference type="NCBI Taxonomy" id="7048"/>
    <lineage>
        <taxon>Eukaryota</taxon>
        <taxon>Metazoa</taxon>
        <taxon>Ecdysozoa</taxon>
        <taxon>Arthropoda</taxon>
        <taxon>Hexapoda</taxon>
        <taxon>Insecta</taxon>
        <taxon>Pterygota</taxon>
        <taxon>Neoptera</taxon>
        <taxon>Endopterygota</taxon>
        <taxon>Coleoptera</taxon>
        <taxon>Polyphaga</taxon>
        <taxon>Cucujiformia</taxon>
        <taxon>Curculionidae</taxon>
        <taxon>Dryophthorinae</taxon>
        <taxon>Sitophilus</taxon>
    </lineage>
</organism>
<evidence type="ECO:0000256" key="19">
    <source>
        <dbReference type="ARBA" id="ARBA00023567"/>
    </source>
</evidence>
<keyword evidence="17" id="KW-0539">Nucleus</keyword>
<feature type="compositionally biased region" description="Acidic residues" evidence="25">
    <location>
        <begin position="285"/>
        <end position="304"/>
    </location>
</feature>
<comment type="function">
    <text evidence="19">The dystroglycan complex is involved in a number of processes including laminin and basement membrane assembly, sarcolemmal stability, cell survival, peripheral nerve myelination, nodal structure, cell migration, and epithelial polarization.</text>
</comment>
<keyword evidence="29" id="KW-1185">Reference proteome</keyword>
<keyword evidence="14" id="KW-1015">Disulfide bond</keyword>
<comment type="function">
    <text evidence="20">Transmembrane protein that plays important roles in connecting the extracellular matrix to the cytoskeleton. Acts as a cell adhesion receptor in both muscle and non-muscle tissues. Receptor for both DMD and UTRN and, through these interactions, scaffolds axin to the cytoskeleton. Also functions in cell adhesion-mediated signaling and implicated in cell polarity.</text>
</comment>
<keyword evidence="11 27" id="KW-0732">Signal</keyword>
<dbReference type="InterPro" id="IPR030398">
    <property type="entry name" value="SEA_DG_dom"/>
</dbReference>
<dbReference type="RefSeq" id="XP_030766797.1">
    <property type="nucleotide sequence ID" value="XM_030910937.1"/>
</dbReference>
<dbReference type="InterPro" id="IPR041631">
    <property type="entry name" value="Alpha_DG1_N2"/>
</dbReference>
<accession>A0A6J2YU17</accession>
<evidence type="ECO:0000256" key="11">
    <source>
        <dbReference type="ARBA" id="ARBA00022729"/>
    </source>
</evidence>
<dbReference type="GO" id="GO:0016011">
    <property type="term" value="C:dystroglycan complex"/>
    <property type="evidence" value="ECO:0007669"/>
    <property type="project" value="TreeGrafter"/>
</dbReference>
<comment type="subcellular location">
    <subcellularLocation>
        <location evidence="1">Cell membrane</location>
        <location evidence="1">Sarcolemma</location>
    </subcellularLocation>
    <subcellularLocation>
        <location evidence="4">Cell membrane</location>
        <topology evidence="4">Single-pass type I membrane protein</topology>
    </subcellularLocation>
    <subcellularLocation>
        <location evidence="3">Cytoplasm</location>
        <location evidence="3">Cytoskeleton</location>
    </subcellularLocation>
    <subcellularLocation>
        <location evidence="5">Nucleus</location>
        <location evidence="5">Nucleoplasm</location>
    </subcellularLocation>
    <subcellularLocation>
        <location evidence="24">Postsynaptic cell membrane</location>
    </subcellularLocation>
    <subcellularLocation>
        <location evidence="2">Secreted</location>
        <location evidence="2">Extracellular space</location>
    </subcellularLocation>
</comment>
<name>A0A6J2YU17_SITOR</name>
<dbReference type="PROSITE" id="PS51699">
    <property type="entry name" value="SEA_DG"/>
    <property type="match status" value="2"/>
</dbReference>
<evidence type="ECO:0000256" key="16">
    <source>
        <dbReference type="ARBA" id="ARBA00023212"/>
    </source>
</evidence>
<evidence type="ECO:0000256" key="7">
    <source>
        <dbReference type="ARBA" id="ARBA00022490"/>
    </source>
</evidence>
<dbReference type="GO" id="GO:0042383">
    <property type="term" value="C:sarcolemma"/>
    <property type="evidence" value="ECO:0007669"/>
    <property type="project" value="UniProtKB-SubCell"/>
</dbReference>
<feature type="compositionally biased region" description="Pro residues" evidence="25">
    <location>
        <begin position="1216"/>
        <end position="1231"/>
    </location>
</feature>
<feature type="region of interest" description="Disordered" evidence="25">
    <location>
        <begin position="527"/>
        <end position="556"/>
    </location>
</feature>
<dbReference type="GO" id="GO:0005576">
    <property type="term" value="C:extracellular region"/>
    <property type="evidence" value="ECO:0007669"/>
    <property type="project" value="UniProtKB-SubCell"/>
</dbReference>
<evidence type="ECO:0000256" key="6">
    <source>
        <dbReference type="ARBA" id="ARBA00022475"/>
    </source>
</evidence>
<evidence type="ECO:0000256" key="26">
    <source>
        <dbReference type="SAM" id="Phobius"/>
    </source>
</evidence>
<evidence type="ECO:0000256" key="20">
    <source>
        <dbReference type="ARBA" id="ARBA00024991"/>
    </source>
</evidence>
<dbReference type="OrthoDB" id="5990676at2759"/>
<keyword evidence="12 26" id="KW-1133">Transmembrane helix</keyword>
<keyword evidence="13" id="KW-0770">Synapse</keyword>
<evidence type="ECO:0000256" key="22">
    <source>
        <dbReference type="ARBA" id="ARBA00030092"/>
    </source>
</evidence>
<dbReference type="GO" id="GO:0005856">
    <property type="term" value="C:cytoskeleton"/>
    <property type="evidence" value="ECO:0007669"/>
    <property type="project" value="UniProtKB-SubCell"/>
</dbReference>
<feature type="domain" description="Peptidase S72" evidence="28">
    <location>
        <begin position="722"/>
        <end position="834"/>
    </location>
</feature>
<dbReference type="KEGG" id="soy:115890641"/>
<dbReference type="Pfam" id="PF18424">
    <property type="entry name" value="a_DG1_N2"/>
    <property type="match status" value="1"/>
</dbReference>
<dbReference type="GO" id="GO:0021675">
    <property type="term" value="P:nerve development"/>
    <property type="evidence" value="ECO:0007669"/>
    <property type="project" value="TreeGrafter"/>
</dbReference>
<sequence length="1231" mass="138010">MSPKHHLSISFCLFVGLCCFVSAQTNLQLHEDEFTFDLPEDLEVEFEQKTAETSDYVAVVGKVFHLALPQNGVKGFIARELTKNRLPHWLVFSKKSGVFWGVPLQGDEGIVQMLIAKVGEPKTVENITIHVINSGANTGKCKANEDETVLTLLVDKNLRTVKPKQRVATLNNIAQYLRIPYTALTWRPQYEKDDISDSSVVLAGPGNVVTKLSKTPSLLEVPVGCDGRLWEASAGMVQSLKQQARDGTIAEVLRFPLLGWRVKTEPRELLRKRRQAAVEDYGSGDYDEDYYGEYDDDYDEDNLGDLETNPPIPKVPVTLPARPTTPSTTTTTTGAPTTSTSTTVPSSTHPHRHHHGEVKPSEEYSPIVPADDDEEENYLTTPITSATPGGTRPKYTDDVLPPAKIPLNEDDYDYGPEDDEDDDDGAVESETVVPDLRKKSTTVPASVEVESAPTEPTKPSAKQTFEFVTETEPSSTTSTTTSTTTTTTSTTTTTEAPTTFEIVEDTEPPMFVTDVTIPAIVTTLNQTQDTTAPTSTITASSTTSTTTTSPSTASQATTVEEVVTSQATTPSVIDTTVPDTTVKSTTVRQISSTTTESFVTEQVDPVNKHVPIPRNYRPYIEKRLQYKTVMAGKVFRFVIPKDTFKDAEDGYNLTLQVLEEREQPLSANSWLQFNPLRRELYGLPLAEDIHTWEYTVRATDREGEYEQDQLTIQVQQHPLERVFNHEFSLALRIEKPQEYQHYIDWSLKVLRALGKIYSTNMSEITVRKIDFVREPVVFTWSNDSLSSNFCPRTEIETLFKMLTANDRGDPSRELSEMLKSDLRVKLVSYRNLSTCIEQPPPPPVTAINNFSPVLRNPVDVVNATLGELLIVKVKDDTFYDPEDVDPSMLNITLQTADFQPIPASSWLQFDNKNREFFGIPRKTGVTQYWLMCVDSGGKSAKDSLEVHVRQAEKIHYNVEFSMTLEVPFETFSSNAVLQKKFVEKLMEIFEEPSPKNLHFLPFKQKIERNTIESTLVHWFNKSLPVDRCPIDEINRLEYMLHNSESRSISRRVHRIMGPDFTISTIKVHHIGNCKAKPVAPTQEAGVPTEETVPPSAQSDYLITYIIPAVIISIMLFVASVAACVLYRKRRMGKMNVEEDGRQTYGNKGIPVIFQEELEEKPEPGTKAPVILKDERPPLAPPEYSKSGSVKLEDSEPYQPPPPFTRSSQDNGRQPRPKPTPTYRKPPPYVPP</sequence>
<evidence type="ECO:0000256" key="4">
    <source>
        <dbReference type="ARBA" id="ARBA00004251"/>
    </source>
</evidence>
<evidence type="ECO:0000256" key="8">
    <source>
        <dbReference type="ARBA" id="ARBA00022525"/>
    </source>
</evidence>
<keyword evidence="15" id="KW-0325">Glycoprotein</keyword>
<dbReference type="InParanoid" id="A0A6J2YU17"/>
<evidence type="ECO:0000256" key="24">
    <source>
        <dbReference type="ARBA" id="ARBA00034100"/>
    </source>
</evidence>
<dbReference type="InterPro" id="IPR006644">
    <property type="entry name" value="Cadg"/>
</dbReference>
<feature type="region of interest" description="Disordered" evidence="25">
    <location>
        <begin position="1155"/>
        <end position="1231"/>
    </location>
</feature>
<feature type="signal peptide" evidence="27">
    <location>
        <begin position="1"/>
        <end position="23"/>
    </location>
</feature>
<evidence type="ECO:0000256" key="9">
    <source>
        <dbReference type="ARBA" id="ARBA00022553"/>
    </source>
</evidence>